<dbReference type="SUPFAM" id="SSF56672">
    <property type="entry name" value="DNA/RNA polymerases"/>
    <property type="match status" value="1"/>
</dbReference>
<dbReference type="PROSITE" id="PS50158">
    <property type="entry name" value="ZF_CCHC"/>
    <property type="match status" value="1"/>
</dbReference>
<dbReference type="FunFam" id="3.30.420.10:FF:000032">
    <property type="entry name" value="Retrovirus-related Pol polyprotein from transposon 297-like Protein"/>
    <property type="match status" value="1"/>
</dbReference>
<dbReference type="CDD" id="cd01647">
    <property type="entry name" value="RT_LTR"/>
    <property type="match status" value="1"/>
</dbReference>
<evidence type="ECO:0000313" key="5">
    <source>
        <dbReference type="EMBL" id="PFX13703.1"/>
    </source>
</evidence>
<dbReference type="InterPro" id="IPR050951">
    <property type="entry name" value="Retrovirus_Pol_polyprotein"/>
</dbReference>
<dbReference type="InterPro" id="IPR000477">
    <property type="entry name" value="RT_dom"/>
</dbReference>
<dbReference type="GO" id="GO:0003676">
    <property type="term" value="F:nucleic acid binding"/>
    <property type="evidence" value="ECO:0007669"/>
    <property type="project" value="InterPro"/>
</dbReference>
<dbReference type="OrthoDB" id="5988270at2759"/>
<keyword evidence="1" id="KW-0862">Zinc</keyword>
<feature type="domain" description="Reverse transcriptase" evidence="3">
    <location>
        <begin position="833"/>
        <end position="1010"/>
    </location>
</feature>
<name>A0A2B4RA66_STYPI</name>
<accession>A0A2B4RA66</accession>
<dbReference type="PANTHER" id="PTHR37984">
    <property type="entry name" value="PROTEIN CBG26694"/>
    <property type="match status" value="1"/>
</dbReference>
<keyword evidence="1" id="KW-0863">Zinc-finger</keyword>
<dbReference type="InterPro" id="IPR001878">
    <property type="entry name" value="Znf_CCHC"/>
</dbReference>
<dbReference type="Pfam" id="PF00078">
    <property type="entry name" value="RVT_1"/>
    <property type="match status" value="1"/>
</dbReference>
<sequence>MFKKGLRWNGFNAQHGGESSVVCPGQEHSKDFSMATYKNICGVSTTEMIPLETLSNISPNFMKSRRLGIEVSLHRCMHRPPRSTFITRARKDNERINQNHKNSVGGWSFNGETIESFVLTSWGSIWLQPTILPVCDWATTVGFQYSSNARHHNTTVDKPAVARKPFKSRTCYYCRREGHLMSECPEKLKTRRQQGRSDSKPTGFIAASRLTPVTREDFKIGIPEEEPSCQEVSSTPRPVMEMFEPFIQEGSVALSSDLSDAVSVKILRDTGASQSLLLAKTLPFSEKLSTGKSVLIKGVNSLEYSPVPLHTVYLSSNLVSGPVNVGLGSSLPFEGIQLLLGNDLAGDKVVINPIVTDVPCVEQLPDPVEKEIPNLYPACAVTRAMSKKKLSDEDKDVDIADTFISQVFEEAVPKNVSRTKSLEEYDDIRNLRKDAELNSRSHLIAEYHRDPEISLLFQRAVNENEVSQNPVCFFTKNGVLIRKWRPPDVPADDEWAVKYQIVVPKAYTPEILSMAHETPLACHMGVNTTQQRILSHFYWPNLRREVAEFCRSCHACQVVGKPNQTMPKAPLQPIPAIKEPFSHIIFDCLGPLPKTKSENQYLLTIMCASTRFPEEIPLRNIKTKTIVKVLTKFFLLVGLPNSIQSDQGSNFMAGIFQQVMNEFRIRQYKSSAYHPESQGALERWHQTLKNMMKIYCFETERDWDEGIHLLLFAARESVQESLGFSPFELVFGHTVRGPLKLLKEKFLSSETKLSNSDVLRDLDSKLSHLSSIQSQDLTDLLQEFKHLFPDVPTRTEQIYHDVDVGDASPVKQHHYRLHPMKQKYLKEEIRFLLENDFIEPSQSSWSSPCILVPKPDGSYRMCTDYRKVNSVSKSDTFPIPRMDDCIDKVGNARYVTKFDLLKGFWQVPLTERAKEISAFVTPDRLYQYKVLRFGMMNSPATFQRLINKVIAGLHGCEAYIDDVIIYSDTWEEHLQIIRKFFERITEAKLTINLAKSEFAQAQVTYLEHVVGQGKIKPVDAKISIISKFPQPENKKQLMRFLGMAGYYRKFCPNFSAVAEPLTRLLNKRETFE</sequence>
<dbReference type="FunFam" id="1.10.340.70:FF:000001">
    <property type="entry name" value="Retrovirus-related Pol polyprotein from transposon gypsy-like Protein"/>
    <property type="match status" value="1"/>
</dbReference>
<dbReference type="InterPro" id="IPR043502">
    <property type="entry name" value="DNA/RNA_pol_sf"/>
</dbReference>
<evidence type="ECO:0000256" key="1">
    <source>
        <dbReference type="PROSITE-ProRule" id="PRU00047"/>
    </source>
</evidence>
<dbReference type="AlphaFoldDB" id="A0A2B4RA66"/>
<keyword evidence="6" id="KW-1185">Reference proteome</keyword>
<dbReference type="InterPro" id="IPR036875">
    <property type="entry name" value="Znf_CCHC_sf"/>
</dbReference>
<dbReference type="InterPro" id="IPR036397">
    <property type="entry name" value="RNaseH_sf"/>
</dbReference>
<evidence type="ECO:0000259" key="4">
    <source>
        <dbReference type="PROSITE" id="PS50994"/>
    </source>
</evidence>
<dbReference type="InterPro" id="IPR012337">
    <property type="entry name" value="RNaseH-like_sf"/>
</dbReference>
<evidence type="ECO:0000313" key="6">
    <source>
        <dbReference type="Proteomes" id="UP000225706"/>
    </source>
</evidence>
<dbReference type="Proteomes" id="UP000225706">
    <property type="component" value="Unassembled WGS sequence"/>
</dbReference>
<dbReference type="Pfam" id="PF17921">
    <property type="entry name" value="Integrase_H2C2"/>
    <property type="match status" value="1"/>
</dbReference>
<dbReference type="SUPFAM" id="SSF57756">
    <property type="entry name" value="Retrovirus zinc finger-like domains"/>
    <property type="match status" value="1"/>
</dbReference>
<dbReference type="EMBL" id="LSMT01000912">
    <property type="protein sequence ID" value="PFX13703.1"/>
    <property type="molecule type" value="Genomic_DNA"/>
</dbReference>
<dbReference type="SUPFAM" id="SSF53098">
    <property type="entry name" value="Ribonuclease H-like"/>
    <property type="match status" value="1"/>
</dbReference>
<dbReference type="PANTHER" id="PTHR37984:SF5">
    <property type="entry name" value="PROTEIN NYNRIN-LIKE"/>
    <property type="match status" value="1"/>
</dbReference>
<gene>
    <name evidence="5" type="primary">TY3B-I</name>
    <name evidence="5" type="ORF">AWC38_SpisGene22186</name>
</gene>
<proteinExistence type="predicted"/>
<dbReference type="SMART" id="SM00343">
    <property type="entry name" value="ZnF_C2HC"/>
    <property type="match status" value="1"/>
</dbReference>
<dbReference type="Gene3D" id="3.30.420.10">
    <property type="entry name" value="Ribonuclease H-like superfamily/Ribonuclease H"/>
    <property type="match status" value="1"/>
</dbReference>
<dbReference type="InterPro" id="IPR043128">
    <property type="entry name" value="Rev_trsase/Diguanyl_cyclase"/>
</dbReference>
<feature type="domain" description="CCHC-type" evidence="2">
    <location>
        <begin position="171"/>
        <end position="186"/>
    </location>
</feature>
<dbReference type="PROSITE" id="PS50994">
    <property type="entry name" value="INTEGRASE"/>
    <property type="match status" value="1"/>
</dbReference>
<dbReference type="STRING" id="50429.A0A2B4RA66"/>
<evidence type="ECO:0000259" key="3">
    <source>
        <dbReference type="PROSITE" id="PS50878"/>
    </source>
</evidence>
<dbReference type="Pfam" id="PF00665">
    <property type="entry name" value="rve"/>
    <property type="match status" value="1"/>
</dbReference>
<protein>
    <submittedName>
        <fullName evidence="5">Transposon Ty3-I Gag-Pol polyprotein</fullName>
    </submittedName>
</protein>
<dbReference type="GO" id="GO:0015074">
    <property type="term" value="P:DNA integration"/>
    <property type="evidence" value="ECO:0007669"/>
    <property type="project" value="InterPro"/>
</dbReference>
<dbReference type="GO" id="GO:0008270">
    <property type="term" value="F:zinc ion binding"/>
    <property type="evidence" value="ECO:0007669"/>
    <property type="project" value="UniProtKB-KW"/>
</dbReference>
<dbReference type="PROSITE" id="PS50878">
    <property type="entry name" value="RT_POL"/>
    <property type="match status" value="1"/>
</dbReference>
<dbReference type="Gene3D" id="3.10.10.10">
    <property type="entry name" value="HIV Type 1 Reverse Transcriptase, subunit A, domain 1"/>
    <property type="match status" value="1"/>
</dbReference>
<dbReference type="Gene3D" id="4.10.60.10">
    <property type="entry name" value="Zinc finger, CCHC-type"/>
    <property type="match status" value="1"/>
</dbReference>
<reference evidence="6" key="1">
    <citation type="journal article" date="2017" name="bioRxiv">
        <title>Comparative analysis of the genomes of Stylophora pistillata and Acropora digitifera provides evidence for extensive differences between species of corals.</title>
        <authorList>
            <person name="Voolstra C.R."/>
            <person name="Li Y."/>
            <person name="Liew Y.J."/>
            <person name="Baumgarten S."/>
            <person name="Zoccola D."/>
            <person name="Flot J.-F."/>
            <person name="Tambutte S."/>
            <person name="Allemand D."/>
            <person name="Aranda M."/>
        </authorList>
    </citation>
    <scope>NUCLEOTIDE SEQUENCE [LARGE SCALE GENOMIC DNA]</scope>
</reference>
<comment type="caution">
    <text evidence="5">The sequence shown here is derived from an EMBL/GenBank/DDBJ whole genome shotgun (WGS) entry which is preliminary data.</text>
</comment>
<organism evidence="5 6">
    <name type="scientific">Stylophora pistillata</name>
    <name type="common">Smooth cauliflower coral</name>
    <dbReference type="NCBI Taxonomy" id="50429"/>
    <lineage>
        <taxon>Eukaryota</taxon>
        <taxon>Metazoa</taxon>
        <taxon>Cnidaria</taxon>
        <taxon>Anthozoa</taxon>
        <taxon>Hexacorallia</taxon>
        <taxon>Scleractinia</taxon>
        <taxon>Astrocoeniina</taxon>
        <taxon>Pocilloporidae</taxon>
        <taxon>Stylophora</taxon>
    </lineage>
</organism>
<dbReference type="Gene3D" id="1.10.340.70">
    <property type="match status" value="1"/>
</dbReference>
<dbReference type="InterPro" id="IPR041588">
    <property type="entry name" value="Integrase_H2C2"/>
</dbReference>
<dbReference type="InterPro" id="IPR001584">
    <property type="entry name" value="Integrase_cat-core"/>
</dbReference>
<dbReference type="Pfam" id="PF00098">
    <property type="entry name" value="zf-CCHC"/>
    <property type="match status" value="1"/>
</dbReference>
<feature type="domain" description="Integrase catalytic" evidence="4">
    <location>
        <begin position="576"/>
        <end position="734"/>
    </location>
</feature>
<dbReference type="Gene3D" id="3.30.70.270">
    <property type="match status" value="2"/>
</dbReference>
<keyword evidence="1" id="KW-0479">Metal-binding</keyword>
<evidence type="ECO:0000259" key="2">
    <source>
        <dbReference type="PROSITE" id="PS50158"/>
    </source>
</evidence>